<proteinExistence type="predicted"/>
<sequence>MHFKEQSFAAAMEICSESELAEVVHAWIPGGAGYVAHAWAEVEDAVYDLTESERPIAKADYYERMGVQPHLTRRYGRVEYFTLMAETGSFGPFDTKFFFANQTSFLPQA</sequence>
<gene>
    <name evidence="1" type="ORF">SAMN04488082_106128</name>
</gene>
<accession>A0A1I3TUK5</accession>
<reference evidence="2" key="1">
    <citation type="submission" date="2016-10" db="EMBL/GenBank/DDBJ databases">
        <authorList>
            <person name="Varghese N."/>
            <person name="Submissions S."/>
        </authorList>
    </citation>
    <scope>NUCLEOTIDE SEQUENCE [LARGE SCALE GENOMIC DNA]</scope>
    <source>
        <strain evidence="2">DSM 5918</strain>
    </source>
</reference>
<dbReference type="Proteomes" id="UP000198635">
    <property type="component" value="Unassembled WGS sequence"/>
</dbReference>
<dbReference type="EMBL" id="FORX01000006">
    <property type="protein sequence ID" value="SFJ74944.1"/>
    <property type="molecule type" value="Genomic_DNA"/>
</dbReference>
<dbReference type="OrthoDB" id="5461027at2"/>
<evidence type="ECO:0000313" key="2">
    <source>
        <dbReference type="Proteomes" id="UP000198635"/>
    </source>
</evidence>
<dbReference type="STRING" id="52560.SAMN04488082_106128"/>
<dbReference type="AlphaFoldDB" id="A0A1I3TUK5"/>
<protein>
    <submittedName>
        <fullName evidence="1">Uncharacterized protein</fullName>
    </submittedName>
</protein>
<dbReference type="RefSeq" id="WP_092373994.1">
    <property type="nucleotide sequence ID" value="NZ_FORX01000006.1"/>
</dbReference>
<evidence type="ECO:0000313" key="1">
    <source>
        <dbReference type="EMBL" id="SFJ74944.1"/>
    </source>
</evidence>
<name>A0A1I3TUK5_9BACT</name>
<keyword evidence="2" id="KW-1185">Reference proteome</keyword>
<organism evidence="1 2">
    <name type="scientific">Desulfomicrobium apsheronum</name>
    <dbReference type="NCBI Taxonomy" id="52560"/>
    <lineage>
        <taxon>Bacteria</taxon>
        <taxon>Pseudomonadati</taxon>
        <taxon>Thermodesulfobacteriota</taxon>
        <taxon>Desulfovibrionia</taxon>
        <taxon>Desulfovibrionales</taxon>
        <taxon>Desulfomicrobiaceae</taxon>
        <taxon>Desulfomicrobium</taxon>
    </lineage>
</organism>